<feature type="transmembrane region" description="Helical" evidence="3">
    <location>
        <begin position="396"/>
        <end position="413"/>
    </location>
</feature>
<feature type="transmembrane region" description="Helical" evidence="3">
    <location>
        <begin position="144"/>
        <end position="164"/>
    </location>
</feature>
<dbReference type="InterPro" id="IPR052346">
    <property type="entry name" value="O-mannosyl-transferase_TMTC"/>
</dbReference>
<proteinExistence type="predicted"/>
<evidence type="ECO:0000256" key="3">
    <source>
        <dbReference type="SAM" id="Phobius"/>
    </source>
</evidence>
<keyword evidence="1" id="KW-0677">Repeat</keyword>
<feature type="transmembrane region" description="Helical" evidence="3">
    <location>
        <begin position="368"/>
        <end position="384"/>
    </location>
</feature>
<feature type="transmembrane region" description="Helical" evidence="3">
    <location>
        <begin position="336"/>
        <end position="353"/>
    </location>
</feature>
<keyword evidence="3" id="KW-0812">Transmembrane</keyword>
<reference evidence="4" key="1">
    <citation type="submission" date="2016-10" db="EMBL/GenBank/DDBJ databases">
        <title>Sequence of Gallionella enrichment culture.</title>
        <authorList>
            <person name="Poehlein A."/>
            <person name="Muehling M."/>
            <person name="Daniel R."/>
        </authorList>
    </citation>
    <scope>NUCLEOTIDE SEQUENCE</scope>
</reference>
<evidence type="ECO:0000313" key="4">
    <source>
        <dbReference type="EMBL" id="OIQ86775.1"/>
    </source>
</evidence>
<dbReference type="AlphaFoldDB" id="A0A1J5R400"/>
<accession>A0A1J5R400</accession>
<feature type="transmembrane region" description="Helical" evidence="3">
    <location>
        <begin position="92"/>
        <end position="113"/>
    </location>
</feature>
<keyword evidence="2" id="KW-0802">TPR repeat</keyword>
<feature type="transmembrane region" description="Helical" evidence="3">
    <location>
        <begin position="235"/>
        <end position="256"/>
    </location>
</feature>
<protein>
    <recommendedName>
        <fullName evidence="5">Tetratricopeptide repeat protein</fullName>
    </recommendedName>
</protein>
<evidence type="ECO:0000256" key="2">
    <source>
        <dbReference type="ARBA" id="ARBA00022803"/>
    </source>
</evidence>
<dbReference type="Gene3D" id="1.25.40.10">
    <property type="entry name" value="Tetratricopeptide repeat domain"/>
    <property type="match status" value="1"/>
</dbReference>
<feature type="transmembrane region" description="Helical" evidence="3">
    <location>
        <begin position="310"/>
        <end position="329"/>
    </location>
</feature>
<organism evidence="4">
    <name type="scientific">mine drainage metagenome</name>
    <dbReference type="NCBI Taxonomy" id="410659"/>
    <lineage>
        <taxon>unclassified sequences</taxon>
        <taxon>metagenomes</taxon>
        <taxon>ecological metagenomes</taxon>
    </lineage>
</organism>
<feature type="transmembrane region" description="Helical" evidence="3">
    <location>
        <begin position="120"/>
        <end position="138"/>
    </location>
</feature>
<gene>
    <name evidence="4" type="ORF">GALL_313640</name>
</gene>
<dbReference type="InterPro" id="IPR011990">
    <property type="entry name" value="TPR-like_helical_dom_sf"/>
</dbReference>
<name>A0A1J5R400_9ZZZZ</name>
<dbReference type="PANTHER" id="PTHR44227">
    <property type="match status" value="1"/>
</dbReference>
<dbReference type="EMBL" id="MLJW01000459">
    <property type="protein sequence ID" value="OIQ86775.1"/>
    <property type="molecule type" value="Genomic_DNA"/>
</dbReference>
<evidence type="ECO:0008006" key="5">
    <source>
        <dbReference type="Google" id="ProtNLM"/>
    </source>
</evidence>
<evidence type="ECO:0000256" key="1">
    <source>
        <dbReference type="ARBA" id="ARBA00022737"/>
    </source>
</evidence>
<comment type="caution">
    <text evidence="4">The sequence shown here is derived from an EMBL/GenBank/DDBJ whole genome shotgun (WGS) entry which is preliminary data.</text>
</comment>
<keyword evidence="3" id="KW-1133">Transmembrane helix</keyword>
<sequence length="678" mass="74266">MSRSRRVLALLALLALAFAAYWPGRHGAFLFDDYSNLATLGAYGPIDRAWKVVAFLTSGFAGPTGRPLALATFLLDARNWPAAPEAFKLTNIALHLLNGALLAGLLAALGRALGVERGRAATAAVLAAGLWLLDPFWVSTTLYVVQRMAMLATTFVIAGLWAYAHGRGLLQRGRRRAGYGWMSVALTLGTMLATLSKENGALLPLLAWVLEATVFDRRGDARDTLGVGFLRWRRVFIVLPALVLLGYLLRSLPAVWEGLKQGRDFTPGQRLLTEGRVLWTYLRDIWLPRAHDGGLFHDDFSLSHGLLEPVSTLFAWFGIIVLVAWAVVARRARTDWVVASAAAIAFFLAGHLIESTWLQLELVFEHRNYLPAILMFWPLSLALLRGARDRAGKLRWPVWFALALLALFAAQTTRRAETWGEPFQQALQWAHEHPRSPRAQAYLANFWSRTGNQTEAARLLDAALRDHPKDLLLLINRSDVACAVGAVPRGLRSALLEAVATANLGAPVTQFQFERLLDAAGSCGVFGAHFESDLLDSAGRNPAAAIPVVGRDLLHREALVALRRGDALRAYAFDLRSLHLSTPPPGARLRFAAELASAGQPKLALQLLDAVPSPLEAIHGWSMGAWHQRWLRHVGFYQESEHHLRAVLQREISSAAQSGAVKSIGDEHGTLAAASTAR</sequence>
<keyword evidence="3" id="KW-0472">Membrane</keyword>
<dbReference type="PANTHER" id="PTHR44227:SF3">
    <property type="entry name" value="PROTEIN O-MANNOSYL-TRANSFERASE TMTC4"/>
    <property type="match status" value="1"/>
</dbReference>
<dbReference type="SUPFAM" id="SSF48452">
    <property type="entry name" value="TPR-like"/>
    <property type="match status" value="1"/>
</dbReference>